<dbReference type="InterPro" id="IPR035445">
    <property type="entry name" value="GYF-like_dom_sf"/>
</dbReference>
<reference evidence="4" key="1">
    <citation type="journal article" date="2015" name="Nat. Plants">
        <title>Genome expansion of Arabis alpina linked with retrotransposition and reduced symmetric DNA methylation.</title>
        <authorList>
            <person name="Willing E.M."/>
            <person name="Rawat V."/>
            <person name="Mandakova T."/>
            <person name="Maumus F."/>
            <person name="James G.V."/>
            <person name="Nordstroem K.J."/>
            <person name="Becker C."/>
            <person name="Warthmann N."/>
            <person name="Chica C."/>
            <person name="Szarzynska B."/>
            <person name="Zytnicki M."/>
            <person name="Albani M.C."/>
            <person name="Kiefer C."/>
            <person name="Bergonzi S."/>
            <person name="Castaings L."/>
            <person name="Mateos J.L."/>
            <person name="Berns M.C."/>
            <person name="Bujdoso N."/>
            <person name="Piofczyk T."/>
            <person name="de Lorenzo L."/>
            <person name="Barrero-Sicilia C."/>
            <person name="Mateos I."/>
            <person name="Piednoel M."/>
            <person name="Hagmann J."/>
            <person name="Chen-Min-Tao R."/>
            <person name="Iglesias-Fernandez R."/>
            <person name="Schuster S.C."/>
            <person name="Alonso-Blanco C."/>
            <person name="Roudier F."/>
            <person name="Carbonero P."/>
            <person name="Paz-Ares J."/>
            <person name="Davis S.J."/>
            <person name="Pecinka A."/>
            <person name="Quesneville H."/>
            <person name="Colot V."/>
            <person name="Lysak M.A."/>
            <person name="Weigel D."/>
            <person name="Coupland G."/>
            <person name="Schneeberger K."/>
        </authorList>
    </citation>
    <scope>NUCLEOTIDE SEQUENCE [LARGE SCALE GENOMIC DNA]</scope>
    <source>
        <strain evidence="4">cv. Pajares</strain>
    </source>
</reference>
<accession>A0A087FWC4</accession>
<dbReference type="InterPro" id="IPR003169">
    <property type="entry name" value="GYF"/>
</dbReference>
<dbReference type="Gene3D" id="3.30.1490.40">
    <property type="match status" value="1"/>
</dbReference>
<feature type="compositionally biased region" description="Low complexity" evidence="1">
    <location>
        <begin position="359"/>
        <end position="369"/>
    </location>
</feature>
<dbReference type="AlphaFoldDB" id="A0A087FWC4"/>
<dbReference type="OMA" id="NTNPGWV"/>
<gene>
    <name evidence="3" type="ORF">AALP_AAs40419U000100</name>
</gene>
<evidence type="ECO:0000259" key="2">
    <source>
        <dbReference type="PROSITE" id="PS50829"/>
    </source>
</evidence>
<feature type="domain" description="GYF" evidence="2">
    <location>
        <begin position="118"/>
        <end position="172"/>
    </location>
</feature>
<dbReference type="PANTHER" id="PTHR46695">
    <property type="entry name" value="ZINC FINGER CCCH DOMAIN-CONTAINING PROTEIN 44-RELATED"/>
    <property type="match status" value="1"/>
</dbReference>
<dbReference type="CDD" id="cd00072">
    <property type="entry name" value="GYF"/>
    <property type="match status" value="1"/>
</dbReference>
<evidence type="ECO:0000313" key="4">
    <source>
        <dbReference type="Proteomes" id="UP000029120"/>
    </source>
</evidence>
<feature type="region of interest" description="Disordered" evidence="1">
    <location>
        <begin position="1"/>
        <end position="90"/>
    </location>
</feature>
<dbReference type="OrthoDB" id="6415790at2759"/>
<protein>
    <recommendedName>
        <fullName evidence="2">GYF domain-containing protein</fullName>
    </recommendedName>
</protein>
<evidence type="ECO:0000313" key="3">
    <source>
        <dbReference type="EMBL" id="KFK21926.1"/>
    </source>
</evidence>
<dbReference type="EMBL" id="KL994437">
    <property type="protein sequence ID" value="KFK21926.1"/>
    <property type="molecule type" value="Genomic_DNA"/>
</dbReference>
<dbReference type="PANTHER" id="PTHR46695:SF5">
    <property type="entry name" value="RNA POLYMERASE-ASSOCIATED PROTEIN RTF1 HOMOLOG"/>
    <property type="match status" value="1"/>
</dbReference>
<feature type="compositionally biased region" description="Low complexity" evidence="1">
    <location>
        <begin position="33"/>
        <end position="45"/>
    </location>
</feature>
<dbReference type="Proteomes" id="UP000029120">
    <property type="component" value="Unassembled WGS sequence"/>
</dbReference>
<dbReference type="Gramene" id="KFK21926">
    <property type="protein sequence ID" value="KFK21926"/>
    <property type="gene ID" value="AALP_AAs40419U000100"/>
</dbReference>
<dbReference type="SMART" id="SM00444">
    <property type="entry name" value="GYF"/>
    <property type="match status" value="1"/>
</dbReference>
<feature type="region of interest" description="Disordered" evidence="1">
    <location>
        <begin position="199"/>
        <end position="254"/>
    </location>
</feature>
<dbReference type="Pfam" id="PF02213">
    <property type="entry name" value="GYF"/>
    <property type="match status" value="1"/>
</dbReference>
<feature type="compositionally biased region" description="Polar residues" evidence="1">
    <location>
        <begin position="199"/>
        <end position="215"/>
    </location>
</feature>
<feature type="region of interest" description="Disordered" evidence="1">
    <location>
        <begin position="332"/>
        <end position="373"/>
    </location>
</feature>
<feature type="compositionally biased region" description="Polar residues" evidence="1">
    <location>
        <begin position="9"/>
        <end position="32"/>
    </location>
</feature>
<keyword evidence="4" id="KW-1185">Reference proteome</keyword>
<feature type="compositionally biased region" description="Polar residues" evidence="1">
    <location>
        <begin position="332"/>
        <end position="352"/>
    </location>
</feature>
<dbReference type="PROSITE" id="PS50829">
    <property type="entry name" value="GYF"/>
    <property type="match status" value="1"/>
</dbReference>
<name>A0A087FWC4_ARAAL</name>
<proteinExistence type="predicted"/>
<evidence type="ECO:0000256" key="1">
    <source>
        <dbReference type="SAM" id="MobiDB-lite"/>
    </source>
</evidence>
<dbReference type="SUPFAM" id="SSF55277">
    <property type="entry name" value="GYF domain"/>
    <property type="match status" value="1"/>
</dbReference>
<dbReference type="eggNOG" id="KOG1862">
    <property type="taxonomic scope" value="Eukaryota"/>
</dbReference>
<organism evidence="3 4">
    <name type="scientific">Arabis alpina</name>
    <name type="common">Alpine rock-cress</name>
    <dbReference type="NCBI Taxonomy" id="50452"/>
    <lineage>
        <taxon>Eukaryota</taxon>
        <taxon>Viridiplantae</taxon>
        <taxon>Streptophyta</taxon>
        <taxon>Embryophyta</taxon>
        <taxon>Tracheophyta</taxon>
        <taxon>Spermatophyta</taxon>
        <taxon>Magnoliopsida</taxon>
        <taxon>eudicotyledons</taxon>
        <taxon>Gunneridae</taxon>
        <taxon>Pentapetalae</taxon>
        <taxon>rosids</taxon>
        <taxon>malvids</taxon>
        <taxon>Brassicales</taxon>
        <taxon>Brassicaceae</taxon>
        <taxon>Arabideae</taxon>
        <taxon>Arabis</taxon>
    </lineage>
</organism>
<sequence length="582" mass="64504">MHLEKHQRLQSSTNESWTGTSNYSNTSGNRELSGSCSGRGSASRGDYPVFKGSESMCTSGREREMQQLKPRSVSVPETAARTSRGAGPLELSPRIAPEISMAPPAVVPQPVPKSNETEKIWHYKDPSGRVQGPFSMAQLCKWNNSGYFPAKLEVWKTMESPWDSILLTDAMAGIFQKQTQSVDSSYMKAQVAAYCGQSSQHLGQPQAPPNTSGNRELSRSYSGSSEDESSESEWTAGREREMQQSLGSEKPRSVSIPETVAPLAYSGQSSQFELVTPSVLPSQSQSGFPQSDSWRVHVPSQSITQAQAAANNSSWGMNSRQPQAPANFNWAASSTPSTGQSWPVQAQSNACQNRGGAGQSQSQAEGLAQVQGGSSTGLRLMQSSPMVQPQSNMSNRRVNNVQVFWDLNKVPLPALNNNDQLIENIQKALRCYDPSFLVTRVSFYGIEDDNNPLVRSDRVHFYRAPERYWLCNHCIHKAESVSIKMKIDRLFLYTHCETAATMLTRGVYKHARRNFRPHQEKHILVITPDVDFCWMIADLIKLDYKVMVGQRPGADQELQKVSLAAWNLSALLRGETYMPPLN</sequence>